<dbReference type="ExpressionAtlas" id="Q9LP97">
    <property type="expression patterns" value="baseline and differential"/>
</dbReference>
<dbReference type="PIR" id="C86489">
    <property type="entry name" value="C86489"/>
</dbReference>
<reference evidence="1" key="3">
    <citation type="submission" date="2000-06" db="EMBL/GenBank/DDBJ databases">
        <authorList>
            <person name="Cheuk R."/>
            <person name="Shinn P."/>
            <person name="Brooks S."/>
            <person name="Buehler E."/>
            <person name="Chao Q."/>
            <person name="Johnson-Hopson C."/>
            <person name="Khan S."/>
            <person name="Kim C."/>
            <person name="Altafi H."/>
            <person name="Bei B."/>
            <person name="Chin C."/>
            <person name="Chiou J."/>
            <person name="Choi E."/>
            <person name="Conn L."/>
            <person name="Conway A."/>
            <person name="Gonzalez A."/>
            <person name="Hansen N."/>
            <person name="Howing B."/>
            <person name="Koo T."/>
            <person name="Lam B."/>
            <person name="Lee J."/>
            <person name="Lenz C."/>
            <person name="Li J."/>
            <person name="Liu A."/>
            <person name="Liu J."/>
            <person name="Liu S."/>
            <person name="Mukharsky N."/>
            <person name="Nguyen M."/>
            <person name="Palm C."/>
            <person name="Pham P."/>
            <person name="Sakano H."/>
            <person name="Schwartz J."/>
            <person name="Southwick A."/>
            <person name="Thaveri A."/>
            <person name="Toriumi M."/>
            <person name="Vaysberg M."/>
            <person name="Yu G."/>
            <person name="Davis R."/>
            <person name="Federspiel N."/>
            <person name="Theologis A."/>
            <person name="Ecker J."/>
        </authorList>
    </citation>
    <scope>NUCLEOTIDE SEQUENCE</scope>
</reference>
<accession>Q9LP97</accession>
<evidence type="ECO:0000313" key="1">
    <source>
        <dbReference type="EMBL" id="AAF79801.1"/>
    </source>
</evidence>
<sequence length="95" mass="10809">MELGCEWYLEISQQILDIIFFFCKVWSFGIQTSGRDHMGKDESTSTHLGISDNGNGLLSRGIVKKKDWSNGVLLVSKDPENLRDIAFRQYAILVK</sequence>
<reference key="1">
    <citation type="journal article" date="2000" name="Nature">
        <title>Sequence and analysis of chromosome 1 of the plant Arabidopsis thaliana.</title>
        <authorList>
            <person name="Theologis A."/>
            <person name="Ecker J.R."/>
            <person name="Palm C.J."/>
            <person name="Federspiel N.A."/>
            <person name="Kaul S."/>
            <person name="White O."/>
            <person name="Alonso J."/>
            <person name="Altafi H."/>
            <person name="Araujo R."/>
            <person name="Bowman C.L."/>
            <person name="Brooks S.Y."/>
            <person name="Buehler E."/>
            <person name="Chan A."/>
            <person name="Chao Q."/>
            <person name="Chen H."/>
            <person name="Cheuk R.F."/>
            <person name="Chin C.W."/>
            <person name="Chung M.K."/>
            <person name="Conn L."/>
            <person name="Conway A.B."/>
            <person name="Conway A.R."/>
            <person name="Creasy T.H."/>
            <person name="Dewar K."/>
            <person name="Dunn P."/>
            <person name="Etgu P."/>
            <person name="Feldblyum T.V."/>
            <person name="Feng J."/>
            <person name="Fong B."/>
            <person name="Fujii C.Y."/>
            <person name="Gill J.E."/>
            <person name="Goldsmith A.D."/>
            <person name="Haas B."/>
            <person name="Hansen N.F."/>
            <person name="Hughes B."/>
            <person name="Huizar L."/>
            <person name="Hunter J.L."/>
            <person name="Jenkins J."/>
            <person name="Johnson-Hopson C."/>
            <person name="Khan S."/>
            <person name="Khaykin E."/>
            <person name="Kim C.J."/>
            <person name="Koo H.L."/>
            <person name="Kremenetskaia I."/>
            <person name="Kurtz D.B."/>
            <person name="Kwan A."/>
            <person name="Lam B."/>
            <person name="Langin-Hooper S."/>
            <person name="Lee A."/>
            <person name="Lee J.M."/>
            <person name="Lenz C.A."/>
            <person name="Li J.H."/>
            <person name="Li Y."/>
            <person name="Lin X."/>
            <person name="Liu S.X."/>
            <person name="Liu Z.A."/>
            <person name="Luros J.S."/>
            <person name="Maiti R."/>
            <person name="Marziali A."/>
            <person name="Militscher J."/>
            <person name="Miranda M."/>
            <person name="Nguyen M."/>
            <person name="Nierman W.C."/>
            <person name="Osborne B.I."/>
            <person name="Pai G."/>
            <person name="Peterson J."/>
            <person name="Pham P.K."/>
            <person name="Rizzo M."/>
            <person name="Rooney T."/>
            <person name="Rowley D."/>
            <person name="Sakano H."/>
            <person name="Salzberg S.L."/>
            <person name="Schwartz J.R."/>
            <person name="Shinn P."/>
            <person name="Southwick A.M."/>
            <person name="Sun H."/>
            <person name="Tallon L.J."/>
            <person name="Tambunga G."/>
            <person name="Toriumi M.J."/>
            <person name="Town C.D."/>
            <person name="Utterback T."/>
            <person name="Van Aken S."/>
            <person name="Vaysberg M."/>
            <person name="Vysotskaia V.S."/>
            <person name="Walker M."/>
            <person name="Wu D."/>
            <person name="Yu G."/>
            <person name="Fraser C.M."/>
            <person name="Venter J.C."/>
            <person name="Davis R.W."/>
        </authorList>
    </citation>
    <scope>NUCLEOTIDE SEQUENCE [LARGE SCALE GENOMIC DNA]</scope>
    <source>
        <strain>cv. Columbia</strain>
    </source>
</reference>
<dbReference type="AlphaFoldDB" id="Q9LP97"/>
<proteinExistence type="predicted"/>
<reference evidence="1" key="2">
    <citation type="submission" date="2000-02" db="EMBL/GenBank/DDBJ databases">
        <title>Genomic sequence for Arabidopsis thaliana BAC T32E20 from chromosome I.</title>
        <authorList>
            <person name="Shinn P."/>
            <person name="Brooks S."/>
            <person name="Buehler E."/>
            <person name="Chao Q."/>
            <person name="Johnson-Hopson C."/>
            <person name="Khan S."/>
            <person name="Kim C."/>
            <person name="Altafi H."/>
            <person name="Bei Q."/>
            <person name="Chin C."/>
            <person name="Chiou J."/>
            <person name="Choi E."/>
            <person name="Conn L."/>
            <person name="Conway A."/>
            <person name="Gonzales A."/>
            <person name="Hansen N."/>
            <person name="Howing B."/>
            <person name="Koo T."/>
            <person name="Lam B."/>
            <person name="Lee J."/>
            <person name="Lenz C."/>
            <person name="Li J."/>
            <person name="Liu A."/>
            <person name="Liu K."/>
            <person name="Liu S."/>
            <person name="Mukharsky N."/>
            <person name="Nguyen M."/>
            <person name="Palm C."/>
            <person name="Pham P."/>
            <person name="Sakano H."/>
            <person name="Schwartz J."/>
            <person name="Southwick A."/>
            <person name="Thaveri A."/>
            <person name="Toriumi M."/>
            <person name="Vaysberg M."/>
            <person name="Yu G."/>
            <person name="Federspiel N.A."/>
            <person name="Theologis A."/>
            <person name="Ecker J.R."/>
        </authorList>
    </citation>
    <scope>NUCLEOTIDE SEQUENCE</scope>
</reference>
<dbReference type="EMBL" id="AC020646">
    <property type="protein sequence ID" value="AAF79801.1"/>
    <property type="molecule type" value="Genomic_DNA"/>
</dbReference>
<organism evidence="1">
    <name type="scientific">Arabidopsis thaliana</name>
    <name type="common">Mouse-ear cress</name>
    <dbReference type="NCBI Taxonomy" id="3702"/>
    <lineage>
        <taxon>Eukaryota</taxon>
        <taxon>Viridiplantae</taxon>
        <taxon>Streptophyta</taxon>
        <taxon>Embryophyta</taxon>
        <taxon>Tracheophyta</taxon>
        <taxon>Spermatophyta</taxon>
        <taxon>Magnoliopsida</taxon>
        <taxon>eudicotyledons</taxon>
        <taxon>Gunneridae</taxon>
        <taxon>Pentapetalae</taxon>
        <taxon>rosids</taxon>
        <taxon>malvids</taxon>
        <taxon>Brassicales</taxon>
        <taxon>Brassicaceae</taxon>
        <taxon>Camelineae</taxon>
        <taxon>Arabidopsis</taxon>
    </lineage>
</organism>
<protein>
    <submittedName>
        <fullName evidence="1">T32E20.23</fullName>
    </submittedName>
</protein>
<name>Q9LP97_ARATH</name>